<comment type="catalytic activity">
    <reaction evidence="11">
        <text>hydrogen sulfide + 3 NADP(+) + 3 H2O = sulfite + 3 NADPH + 4 H(+)</text>
        <dbReference type="Rhea" id="RHEA:13801"/>
        <dbReference type="ChEBI" id="CHEBI:15377"/>
        <dbReference type="ChEBI" id="CHEBI:15378"/>
        <dbReference type="ChEBI" id="CHEBI:17359"/>
        <dbReference type="ChEBI" id="CHEBI:29919"/>
        <dbReference type="ChEBI" id="CHEBI:57783"/>
        <dbReference type="ChEBI" id="CHEBI:58349"/>
        <dbReference type="EC" id="1.8.1.2"/>
    </reaction>
</comment>
<evidence type="ECO:0000256" key="2">
    <source>
        <dbReference type="ARBA" id="ARBA00022448"/>
    </source>
</evidence>
<dbReference type="InterPro" id="IPR001094">
    <property type="entry name" value="Flavdoxin-like"/>
</dbReference>
<reference evidence="15 16" key="1">
    <citation type="submission" date="2020-07" db="EMBL/GenBank/DDBJ databases">
        <authorList>
            <person name="Feng X."/>
        </authorList>
    </citation>
    <scope>NUCLEOTIDE SEQUENCE [LARGE SCALE GENOMIC DNA]</scope>
    <source>
        <strain evidence="15 16">JCM31066</strain>
    </source>
</reference>
<feature type="binding site" evidence="12">
    <location>
        <position position="420"/>
    </location>
    <ligand>
        <name>FAD</name>
        <dbReference type="ChEBI" id="CHEBI:57692"/>
    </ligand>
</feature>
<proteinExistence type="predicted"/>
<keyword evidence="2" id="KW-0813">Transport</keyword>
<evidence type="ECO:0000313" key="15">
    <source>
        <dbReference type="EMBL" id="MBC2595313.1"/>
    </source>
</evidence>
<feature type="binding site" evidence="12">
    <location>
        <begin position="429"/>
        <end position="432"/>
    </location>
    <ligand>
        <name>FAD</name>
        <dbReference type="ChEBI" id="CHEBI:57692"/>
    </ligand>
</feature>
<evidence type="ECO:0000256" key="11">
    <source>
        <dbReference type="ARBA" id="ARBA00052219"/>
    </source>
</evidence>
<dbReference type="InterPro" id="IPR039261">
    <property type="entry name" value="FNR_nucleotide-bd"/>
</dbReference>
<dbReference type="PROSITE" id="PS51384">
    <property type="entry name" value="FAD_FR"/>
    <property type="match status" value="1"/>
</dbReference>
<evidence type="ECO:0000256" key="12">
    <source>
        <dbReference type="PIRSR" id="PIRSR000207-1"/>
    </source>
</evidence>
<organism evidence="15 16">
    <name type="scientific">Ruficoccus amylovorans</name>
    <dbReference type="NCBI Taxonomy" id="1804625"/>
    <lineage>
        <taxon>Bacteria</taxon>
        <taxon>Pseudomonadati</taxon>
        <taxon>Verrucomicrobiota</taxon>
        <taxon>Opitutia</taxon>
        <taxon>Puniceicoccales</taxon>
        <taxon>Cerasicoccaceae</taxon>
        <taxon>Ruficoccus</taxon>
    </lineage>
</organism>
<accession>A0A842HFL7</accession>
<evidence type="ECO:0000256" key="4">
    <source>
        <dbReference type="ARBA" id="ARBA00022630"/>
    </source>
</evidence>
<comment type="caution">
    <text evidence="15">The sequence shown here is derived from an EMBL/GenBank/DDBJ whole genome shotgun (WGS) entry which is preliminary data.</text>
</comment>
<feature type="domain" description="FAD-binding FR-type" evidence="14">
    <location>
        <begin position="240"/>
        <end position="458"/>
    </location>
</feature>
<keyword evidence="3" id="KW-0028">Amino-acid biosynthesis</keyword>
<dbReference type="Gene3D" id="3.40.50.80">
    <property type="entry name" value="Nucleotide-binding domain of ferredoxin-NADP reductase (FNR) module"/>
    <property type="match status" value="1"/>
</dbReference>
<dbReference type="FunFam" id="3.40.50.80:FF:000001">
    <property type="entry name" value="NADPH--cytochrome P450 reductase 1"/>
    <property type="match status" value="1"/>
</dbReference>
<feature type="binding site" evidence="12">
    <location>
        <position position="571"/>
    </location>
    <ligand>
        <name>NADP(+)</name>
        <dbReference type="ChEBI" id="CHEBI:58349"/>
    </ligand>
</feature>
<feature type="binding site" evidence="12">
    <location>
        <begin position="396"/>
        <end position="399"/>
    </location>
    <ligand>
        <name>FAD</name>
        <dbReference type="ChEBI" id="CHEBI:57692"/>
    </ligand>
</feature>
<dbReference type="Gene3D" id="2.40.30.10">
    <property type="entry name" value="Translation factors"/>
    <property type="match status" value="1"/>
</dbReference>
<keyword evidence="16" id="KW-1185">Reference proteome</keyword>
<dbReference type="InterPro" id="IPR017927">
    <property type="entry name" value="FAD-bd_FR_type"/>
</dbReference>
<dbReference type="InterPro" id="IPR017938">
    <property type="entry name" value="Riboflavin_synthase-like_b-brl"/>
</dbReference>
<dbReference type="Proteomes" id="UP000546464">
    <property type="component" value="Unassembled WGS sequence"/>
</dbReference>
<dbReference type="PROSITE" id="PS50902">
    <property type="entry name" value="FLAVODOXIN_LIKE"/>
    <property type="match status" value="1"/>
</dbReference>
<keyword evidence="8" id="KW-0249">Electron transport</keyword>
<evidence type="ECO:0000256" key="7">
    <source>
        <dbReference type="ARBA" id="ARBA00022857"/>
    </source>
</evidence>
<evidence type="ECO:0000256" key="5">
    <source>
        <dbReference type="ARBA" id="ARBA00022643"/>
    </source>
</evidence>
<dbReference type="NCBIfam" id="TIGR01931">
    <property type="entry name" value="cysJ"/>
    <property type="match status" value="1"/>
</dbReference>
<dbReference type="InterPro" id="IPR023173">
    <property type="entry name" value="NADPH_Cyt_P450_Rdtase_alpha"/>
</dbReference>
<protein>
    <recommendedName>
        <fullName evidence="1">assimilatory sulfite reductase (NADPH)</fullName>
        <ecNumber evidence="1">1.8.1.2</ecNumber>
    </recommendedName>
</protein>
<dbReference type="EC" id="1.8.1.2" evidence="1"/>
<dbReference type="Gene3D" id="1.20.990.10">
    <property type="entry name" value="NADPH-cytochrome p450 Reductase, Chain A, domain 3"/>
    <property type="match status" value="1"/>
</dbReference>
<sequence>MQLPDQAPFNAEQKASLEKALGTLSPEQNTWLSGFLAGAGAALQSASAAAPVHHHPSKGVPLTILFGTESGNCEELAGRAKEIAENQGFMPTVRDMGSFTPESLAKETNLAVIVSTWGEGDPPDSASTFYKAVMDKSCPRLEQSRFSVLALGDTSYEHFCKIGRDFDQRLEDLGAKRYYPRTDCDVDYEEPFQKWLEGALKSLAKVARPEPARAVVVNGAASKSAPVPSPAANGLVYDKKNPFPALLKERILLNGTGSIKETWHLELSLEGSGMSYEPGDALALIPANSQDVVDAIIDSCCFDPRERVTGNAGSEVTLREALTRHYDITGLSKNVLKKYNEKAASDKITHLLDPENKDELHNYLWGRQVVDMLEDFPLKGLTGGELVSILRKMPPRLYSIASSFRAHPDEVHLTIAAVRYESHGRQRKGVASTFIADDLSAGGTVPVYTHKNKNFRLPEDSDTPIIMVGPGTGIAPFRSFIEERAVNGDKGANWLFFGDQRYNYDFLYQLEWQDYLKKGVLTKLDVAFSRDQPEKIYVQDRLLQQGKEVYRWLEEGAHFYVCGDANRMAVDVHNALLKIAQEAGGKSEEQAQTWFEDLRKQKRYQRDVY</sequence>
<dbReference type="Gene3D" id="3.40.50.360">
    <property type="match status" value="1"/>
</dbReference>
<dbReference type="PANTHER" id="PTHR19384:SF128">
    <property type="entry name" value="NADPH OXIDOREDUCTASE A"/>
    <property type="match status" value="1"/>
</dbReference>
<gene>
    <name evidence="15" type="ORF">H5P28_13675</name>
</gene>
<evidence type="ECO:0000259" key="13">
    <source>
        <dbReference type="PROSITE" id="PS50902"/>
    </source>
</evidence>
<dbReference type="SUPFAM" id="SSF63380">
    <property type="entry name" value="Riboflavin synthase domain-like"/>
    <property type="match status" value="1"/>
</dbReference>
<dbReference type="InterPro" id="IPR001709">
    <property type="entry name" value="Flavoprot_Pyr_Nucl_cyt_Rdtase"/>
</dbReference>
<feature type="binding site" evidence="12">
    <location>
        <begin position="529"/>
        <end position="530"/>
    </location>
    <ligand>
        <name>NADP(+)</name>
        <dbReference type="ChEBI" id="CHEBI:58349"/>
    </ligand>
</feature>
<dbReference type="GO" id="GO:0005829">
    <property type="term" value="C:cytosol"/>
    <property type="evidence" value="ECO:0007669"/>
    <property type="project" value="TreeGrafter"/>
</dbReference>
<evidence type="ECO:0000256" key="9">
    <source>
        <dbReference type="ARBA" id="ARBA00023002"/>
    </source>
</evidence>
<dbReference type="InterPro" id="IPR010199">
    <property type="entry name" value="CysJ"/>
</dbReference>
<evidence type="ECO:0000256" key="1">
    <source>
        <dbReference type="ARBA" id="ARBA00012604"/>
    </source>
</evidence>
<dbReference type="SUPFAM" id="SSF52218">
    <property type="entry name" value="Flavoproteins"/>
    <property type="match status" value="1"/>
</dbReference>
<dbReference type="PRINTS" id="PR00369">
    <property type="entry name" value="FLAVODOXIN"/>
</dbReference>
<feature type="binding site" evidence="12">
    <location>
        <begin position="115"/>
        <end position="118"/>
    </location>
    <ligand>
        <name>FMN</name>
        <dbReference type="ChEBI" id="CHEBI:58210"/>
    </ligand>
</feature>
<dbReference type="GO" id="GO:0010181">
    <property type="term" value="F:FMN binding"/>
    <property type="evidence" value="ECO:0007669"/>
    <property type="project" value="InterPro"/>
</dbReference>
<dbReference type="CDD" id="cd06199">
    <property type="entry name" value="SiR"/>
    <property type="match status" value="1"/>
</dbReference>
<keyword evidence="10" id="KW-0198">Cysteine biosynthesis</keyword>
<evidence type="ECO:0000313" key="16">
    <source>
        <dbReference type="Proteomes" id="UP000546464"/>
    </source>
</evidence>
<feature type="domain" description="Flavodoxin-like" evidence="13">
    <location>
        <begin position="62"/>
        <end position="200"/>
    </location>
</feature>
<evidence type="ECO:0000259" key="14">
    <source>
        <dbReference type="PROSITE" id="PS51384"/>
    </source>
</evidence>
<dbReference type="Pfam" id="PF00175">
    <property type="entry name" value="NAD_binding_1"/>
    <property type="match status" value="1"/>
</dbReference>
<evidence type="ECO:0000256" key="6">
    <source>
        <dbReference type="ARBA" id="ARBA00022827"/>
    </source>
</evidence>
<dbReference type="EMBL" id="JACHVB010000035">
    <property type="protein sequence ID" value="MBC2595313.1"/>
    <property type="molecule type" value="Genomic_DNA"/>
</dbReference>
<dbReference type="SUPFAM" id="SSF52343">
    <property type="entry name" value="Ferredoxin reductase-like, C-terminal NADP-linked domain"/>
    <property type="match status" value="1"/>
</dbReference>
<evidence type="ECO:0000256" key="8">
    <source>
        <dbReference type="ARBA" id="ARBA00022982"/>
    </source>
</evidence>
<dbReference type="InterPro" id="IPR003097">
    <property type="entry name" value="CysJ-like_FAD-binding"/>
</dbReference>
<keyword evidence="9 15" id="KW-0560">Oxidoreductase</keyword>
<dbReference type="InterPro" id="IPR001433">
    <property type="entry name" value="OxRdtase_FAD/NAD-bd"/>
</dbReference>
<evidence type="ECO:0000256" key="10">
    <source>
        <dbReference type="ARBA" id="ARBA00023192"/>
    </source>
</evidence>
<feature type="binding site" evidence="12">
    <location>
        <begin position="535"/>
        <end position="539"/>
    </location>
    <ligand>
        <name>NADP(+)</name>
        <dbReference type="ChEBI" id="CHEBI:58349"/>
    </ligand>
</feature>
<comment type="cofactor">
    <cofactor evidence="12">
        <name>FAD</name>
        <dbReference type="ChEBI" id="CHEBI:57692"/>
    </cofactor>
    <text evidence="12">Binds 1 FAD per subunit.</text>
</comment>
<dbReference type="PIRSF" id="PIRSF000207">
    <property type="entry name" value="SiR-FP_CysJ"/>
    <property type="match status" value="1"/>
</dbReference>
<feature type="binding site" evidence="12">
    <location>
        <position position="609"/>
    </location>
    <ligand>
        <name>FAD</name>
        <dbReference type="ChEBI" id="CHEBI:57692"/>
    </ligand>
</feature>
<dbReference type="PANTHER" id="PTHR19384">
    <property type="entry name" value="NITRIC OXIDE SYNTHASE-RELATED"/>
    <property type="match status" value="1"/>
</dbReference>
<dbReference type="PRINTS" id="PR00371">
    <property type="entry name" value="FPNCR"/>
</dbReference>
<keyword evidence="5 12" id="KW-0288">FMN</keyword>
<comment type="cofactor">
    <cofactor evidence="12">
        <name>FMN</name>
        <dbReference type="ChEBI" id="CHEBI:58210"/>
    </cofactor>
    <text evidence="12">Binds 1 FMN per subunit.</text>
</comment>
<name>A0A842HFL7_9BACT</name>
<keyword evidence="7 12" id="KW-0521">NADP</keyword>
<dbReference type="RefSeq" id="WP_185676267.1">
    <property type="nucleotide sequence ID" value="NZ_JACHVB010000035.1"/>
</dbReference>
<dbReference type="GO" id="GO:0004783">
    <property type="term" value="F:sulfite reductase (NADPH) activity"/>
    <property type="evidence" value="ECO:0007669"/>
    <property type="project" value="UniProtKB-EC"/>
</dbReference>
<dbReference type="AlphaFoldDB" id="A0A842HFL7"/>
<feature type="binding site" evidence="12">
    <location>
        <position position="329"/>
    </location>
    <ligand>
        <name>FAD</name>
        <dbReference type="ChEBI" id="CHEBI:57692"/>
    </ligand>
</feature>
<dbReference type="GO" id="GO:0050660">
    <property type="term" value="F:flavin adenine dinucleotide binding"/>
    <property type="evidence" value="ECO:0007669"/>
    <property type="project" value="InterPro"/>
</dbReference>
<dbReference type="GO" id="GO:0019344">
    <property type="term" value="P:cysteine biosynthetic process"/>
    <property type="evidence" value="ECO:0007669"/>
    <property type="project" value="UniProtKB-KW"/>
</dbReference>
<dbReference type="InterPro" id="IPR008254">
    <property type="entry name" value="Flavodoxin/NO_synth"/>
</dbReference>
<dbReference type="Pfam" id="PF00258">
    <property type="entry name" value="Flavodoxin_1"/>
    <property type="match status" value="1"/>
</dbReference>
<feature type="binding site" evidence="12">
    <location>
        <begin position="151"/>
        <end position="160"/>
    </location>
    <ligand>
        <name>FMN</name>
        <dbReference type="ChEBI" id="CHEBI:58210"/>
    </ligand>
</feature>
<keyword evidence="6 12" id="KW-0274">FAD</keyword>
<keyword evidence="4" id="KW-0285">Flavoprotein</keyword>
<dbReference type="InterPro" id="IPR029039">
    <property type="entry name" value="Flavoprotein-like_sf"/>
</dbReference>
<feature type="binding site" evidence="12">
    <location>
        <begin position="414"/>
        <end position="416"/>
    </location>
    <ligand>
        <name>FAD</name>
        <dbReference type="ChEBI" id="CHEBI:57692"/>
    </ligand>
</feature>
<evidence type="ECO:0000256" key="3">
    <source>
        <dbReference type="ARBA" id="ARBA00022605"/>
    </source>
</evidence>
<dbReference type="Pfam" id="PF00667">
    <property type="entry name" value="FAD_binding_1"/>
    <property type="match status" value="1"/>
</dbReference>